<evidence type="ECO:0000313" key="3">
    <source>
        <dbReference type="Proteomes" id="UP000030747"/>
    </source>
</evidence>
<dbReference type="Proteomes" id="UP000030747">
    <property type="component" value="Unassembled WGS sequence"/>
</dbReference>
<dbReference type="EMBL" id="HG675668">
    <property type="protein sequence ID" value="CDJ41743.1"/>
    <property type="molecule type" value="Genomic_DNA"/>
</dbReference>
<proteinExistence type="predicted"/>
<protein>
    <submittedName>
        <fullName evidence="2">Uncharacterized protein</fullName>
    </submittedName>
</protein>
<dbReference type="GeneID" id="25251158"/>
<feature type="region of interest" description="Disordered" evidence="1">
    <location>
        <begin position="119"/>
        <end position="163"/>
    </location>
</feature>
<reference evidence="2" key="2">
    <citation type="submission" date="2013-10" db="EMBL/GenBank/DDBJ databases">
        <authorList>
            <person name="Aslett M."/>
        </authorList>
    </citation>
    <scope>NUCLEOTIDE SEQUENCE [LARGE SCALE GENOMIC DNA]</scope>
    <source>
        <strain evidence="2">Houghton</strain>
    </source>
</reference>
<evidence type="ECO:0000313" key="2">
    <source>
        <dbReference type="EMBL" id="CDJ41743.1"/>
    </source>
</evidence>
<gene>
    <name evidence="2" type="ORF">ETH_00009810</name>
</gene>
<dbReference type="OrthoDB" id="329954at2759"/>
<organism evidence="2 3">
    <name type="scientific">Eimeria tenella</name>
    <name type="common">Coccidian parasite</name>
    <dbReference type="NCBI Taxonomy" id="5802"/>
    <lineage>
        <taxon>Eukaryota</taxon>
        <taxon>Sar</taxon>
        <taxon>Alveolata</taxon>
        <taxon>Apicomplexa</taxon>
        <taxon>Conoidasida</taxon>
        <taxon>Coccidia</taxon>
        <taxon>Eucoccidiorida</taxon>
        <taxon>Eimeriorina</taxon>
        <taxon>Eimeriidae</taxon>
        <taxon>Eimeria</taxon>
    </lineage>
</organism>
<evidence type="ECO:0000256" key="1">
    <source>
        <dbReference type="SAM" id="MobiDB-lite"/>
    </source>
</evidence>
<dbReference type="AlphaFoldDB" id="U6KXR8"/>
<feature type="compositionally biased region" description="Low complexity" evidence="1">
    <location>
        <begin position="119"/>
        <end position="128"/>
    </location>
</feature>
<dbReference type="VEuPathDB" id="ToxoDB:ETH2_1594800"/>
<name>U6KXR8_EIMTE</name>
<sequence>MKSARSSGPPAAAAEDDAAAAAAVEARGFCLPCCYPAAETAAAAAAAATSFELQEETKKETLLVDEATVERLPTKLLNELIEDAVKDKTKTKVQRENSFSVSKGIVSFASFLVSESYREQQQQQQQQEAGEEEGQQQQQQQQKDAAAPQQQQQQQQQLSDVPQPLSAFLPPSPFFVFDGQLGIDVKAFKMDFQQNPNFVPSFYIPEGENYSPTESQTLKKGLSRATQIDLFGEEDLAFIADGDN</sequence>
<keyword evidence="3" id="KW-1185">Reference proteome</keyword>
<accession>U6KXR8</accession>
<dbReference type="VEuPathDB" id="ToxoDB:ETH_00009810"/>
<feature type="compositionally biased region" description="Low complexity" evidence="1">
    <location>
        <begin position="135"/>
        <end position="157"/>
    </location>
</feature>
<dbReference type="RefSeq" id="XP_013232493.1">
    <property type="nucleotide sequence ID" value="XM_013377039.1"/>
</dbReference>
<reference evidence="2" key="1">
    <citation type="submission" date="2013-10" db="EMBL/GenBank/DDBJ databases">
        <title>Genomic analysis of the causative agents of coccidiosis in chickens.</title>
        <authorList>
            <person name="Reid A.J."/>
            <person name="Blake D."/>
            <person name="Billington K."/>
            <person name="Browne H."/>
            <person name="Dunn M."/>
            <person name="Hung S."/>
            <person name="Kawahara F."/>
            <person name="Miranda-Saavedra D."/>
            <person name="Mourier T."/>
            <person name="Nagra H."/>
            <person name="Otto T.D."/>
            <person name="Rawlings N."/>
            <person name="Sanchez A."/>
            <person name="Sanders M."/>
            <person name="Subramaniam C."/>
            <person name="Tay Y."/>
            <person name="Dear P."/>
            <person name="Doerig C."/>
            <person name="Gruber A."/>
            <person name="Parkinson J."/>
            <person name="Shirley M."/>
            <person name="Wan K.L."/>
            <person name="Berriman M."/>
            <person name="Tomley F."/>
            <person name="Pain A."/>
        </authorList>
    </citation>
    <scope>NUCLEOTIDE SEQUENCE [LARGE SCALE GENOMIC DNA]</scope>
    <source>
        <strain evidence="2">Houghton</strain>
    </source>
</reference>